<evidence type="ECO:0000313" key="2">
    <source>
        <dbReference type="EMBL" id="NOU59602.1"/>
    </source>
</evidence>
<dbReference type="RefSeq" id="WP_171594879.1">
    <property type="nucleotide sequence ID" value="NZ_RZNH01000009.1"/>
</dbReference>
<comment type="caution">
    <text evidence="2">The sequence shown here is derived from an EMBL/GenBank/DDBJ whole genome shotgun (WGS) entry which is preliminary data.</text>
</comment>
<sequence>MKKLLIMLTILFVQKATAQIEVELFFYDTCADTIAQVQFDLFDIEKNKTFYSKNNKVIVDTIGKYLVGGYLTPGDLSYYFTSILHIKKKDKLIDTLNVSTIRFVTERALHSSFWNYYKCDKPCEGYETDYYSNGAKRVEGYFNSGKPDYISQYREDGTLETKTFYLKGMNLQRRVEYYDQAGELFEYETWDNRERKTIIKTYDSNGKFLNKEIIR</sequence>
<evidence type="ECO:0008006" key="4">
    <source>
        <dbReference type="Google" id="ProtNLM"/>
    </source>
</evidence>
<dbReference type="Gene3D" id="3.90.930.1">
    <property type="match status" value="1"/>
</dbReference>
<proteinExistence type="predicted"/>
<name>A0ABX1WUC0_9BACT</name>
<feature type="signal peptide" evidence="1">
    <location>
        <begin position="1"/>
        <end position="18"/>
    </location>
</feature>
<keyword evidence="3" id="KW-1185">Reference proteome</keyword>
<dbReference type="EMBL" id="RZNH01000009">
    <property type="protein sequence ID" value="NOU59602.1"/>
    <property type="molecule type" value="Genomic_DNA"/>
</dbReference>
<evidence type="ECO:0000256" key="1">
    <source>
        <dbReference type="SAM" id="SignalP"/>
    </source>
</evidence>
<evidence type="ECO:0000313" key="3">
    <source>
        <dbReference type="Proteomes" id="UP000732105"/>
    </source>
</evidence>
<dbReference type="Proteomes" id="UP000732105">
    <property type="component" value="Unassembled WGS sequence"/>
</dbReference>
<accession>A0ABX1WUC0</accession>
<organism evidence="2 3">
    <name type="scientific">Marinifilum caeruleilacunae</name>
    <dbReference type="NCBI Taxonomy" id="2499076"/>
    <lineage>
        <taxon>Bacteria</taxon>
        <taxon>Pseudomonadati</taxon>
        <taxon>Bacteroidota</taxon>
        <taxon>Bacteroidia</taxon>
        <taxon>Marinilabiliales</taxon>
        <taxon>Marinifilaceae</taxon>
    </lineage>
</organism>
<gene>
    <name evidence="2" type="ORF">ELS83_07205</name>
</gene>
<feature type="chain" id="PRO_5045185637" description="Toxin-antitoxin system YwqK family antitoxin" evidence="1">
    <location>
        <begin position="19"/>
        <end position="215"/>
    </location>
</feature>
<protein>
    <recommendedName>
        <fullName evidence="4">Toxin-antitoxin system YwqK family antitoxin</fullName>
    </recommendedName>
</protein>
<reference evidence="2 3" key="1">
    <citation type="submission" date="2018-12" db="EMBL/GenBank/DDBJ databases">
        <title>Marinifilum JC070 sp. nov., a marine bacterium isolated from Yongle Blue Hole in the South China Sea.</title>
        <authorList>
            <person name="Fu T."/>
        </authorList>
    </citation>
    <scope>NUCLEOTIDE SEQUENCE [LARGE SCALE GENOMIC DNA]</scope>
    <source>
        <strain evidence="2 3">JC070</strain>
    </source>
</reference>
<dbReference type="SUPFAM" id="SSF82185">
    <property type="entry name" value="Histone H3 K4-specific methyltransferase SET7/9 N-terminal domain"/>
    <property type="match status" value="1"/>
</dbReference>
<keyword evidence="1" id="KW-0732">Signal</keyword>